<keyword evidence="3" id="KW-1185">Reference proteome</keyword>
<dbReference type="Proteomes" id="UP000765509">
    <property type="component" value="Unassembled WGS sequence"/>
</dbReference>
<keyword evidence="1" id="KW-0472">Membrane</keyword>
<gene>
    <name evidence="2" type="ORF">O181_089509</name>
</gene>
<keyword evidence="1" id="KW-0812">Transmembrane</keyword>
<accession>A0A9Q3ITN7</accession>
<sequence length="138" mass="15259">MCHDPPNGCLWQIYPDLNLWTIGHIISFMANWPFLMFYALWAISTSSGHSWPKISFMASGHILQSLASFANSPPHQPPGKCPYFGNGDSVFLPGASGPSSSHQGLWPTPFDLGVYGLNGLKRRFRPPTPSTARSLWDL</sequence>
<protein>
    <submittedName>
        <fullName evidence="2">Uncharacterized protein</fullName>
    </submittedName>
</protein>
<organism evidence="2 3">
    <name type="scientific">Austropuccinia psidii MF-1</name>
    <dbReference type="NCBI Taxonomy" id="1389203"/>
    <lineage>
        <taxon>Eukaryota</taxon>
        <taxon>Fungi</taxon>
        <taxon>Dikarya</taxon>
        <taxon>Basidiomycota</taxon>
        <taxon>Pucciniomycotina</taxon>
        <taxon>Pucciniomycetes</taxon>
        <taxon>Pucciniales</taxon>
        <taxon>Sphaerophragmiaceae</taxon>
        <taxon>Austropuccinia</taxon>
    </lineage>
</organism>
<reference evidence="2" key="1">
    <citation type="submission" date="2021-03" db="EMBL/GenBank/DDBJ databases">
        <title>Draft genome sequence of rust myrtle Austropuccinia psidii MF-1, a brazilian biotype.</title>
        <authorList>
            <person name="Quecine M.C."/>
            <person name="Pachon D.M.R."/>
            <person name="Bonatelli M.L."/>
            <person name="Correr F.H."/>
            <person name="Franceschini L.M."/>
            <person name="Leite T.F."/>
            <person name="Margarido G.R.A."/>
            <person name="Almeida C.A."/>
            <person name="Ferrarezi J.A."/>
            <person name="Labate C.A."/>
        </authorList>
    </citation>
    <scope>NUCLEOTIDE SEQUENCE</scope>
    <source>
        <strain evidence="2">MF-1</strain>
    </source>
</reference>
<dbReference type="AlphaFoldDB" id="A0A9Q3ITN7"/>
<proteinExistence type="predicted"/>
<keyword evidence="1" id="KW-1133">Transmembrane helix</keyword>
<comment type="caution">
    <text evidence="2">The sequence shown here is derived from an EMBL/GenBank/DDBJ whole genome shotgun (WGS) entry which is preliminary data.</text>
</comment>
<evidence type="ECO:0000313" key="3">
    <source>
        <dbReference type="Proteomes" id="UP000765509"/>
    </source>
</evidence>
<feature type="transmembrane region" description="Helical" evidence="1">
    <location>
        <begin position="20"/>
        <end position="43"/>
    </location>
</feature>
<dbReference type="EMBL" id="AVOT02055188">
    <property type="protein sequence ID" value="MBW0549794.1"/>
    <property type="molecule type" value="Genomic_DNA"/>
</dbReference>
<evidence type="ECO:0000313" key="2">
    <source>
        <dbReference type="EMBL" id="MBW0549794.1"/>
    </source>
</evidence>
<name>A0A9Q3ITN7_9BASI</name>
<evidence type="ECO:0000256" key="1">
    <source>
        <dbReference type="SAM" id="Phobius"/>
    </source>
</evidence>